<dbReference type="Gene3D" id="6.10.140.2220">
    <property type="match status" value="1"/>
</dbReference>
<proteinExistence type="predicted"/>
<dbReference type="Proteomes" id="UP000053989">
    <property type="component" value="Unassembled WGS sequence"/>
</dbReference>
<dbReference type="InterPro" id="IPR027974">
    <property type="entry name" value="DUF4470"/>
</dbReference>
<accession>A0A0C3E6G1</accession>
<dbReference type="GO" id="GO:0008270">
    <property type="term" value="F:zinc ion binding"/>
    <property type="evidence" value="ECO:0007669"/>
    <property type="project" value="UniProtKB-KW"/>
</dbReference>
<keyword evidence="2 4" id="KW-0863">Zinc-finger</keyword>
<evidence type="ECO:0000313" key="6">
    <source>
        <dbReference type="EMBL" id="KIM64034.1"/>
    </source>
</evidence>
<evidence type="ECO:0000256" key="2">
    <source>
        <dbReference type="ARBA" id="ARBA00022771"/>
    </source>
</evidence>
<evidence type="ECO:0000256" key="1">
    <source>
        <dbReference type="ARBA" id="ARBA00022723"/>
    </source>
</evidence>
<dbReference type="OrthoDB" id="432970at2759"/>
<dbReference type="GO" id="GO:0000981">
    <property type="term" value="F:DNA-binding transcription factor activity, RNA polymerase II-specific"/>
    <property type="evidence" value="ECO:0007669"/>
    <property type="project" value="TreeGrafter"/>
</dbReference>
<sequence>MSHLLYWPGRIFFYPLGNTSAVCLTESLPPEHNADVLLLGCGDPRHILHTLYADATRPGAGYRKIDVTCCDIEAAVLARNALLFTLLLDDGAENRLSSIWNIFYHMMLDKDSLSLLIEQCRKLVPLAQDLETWKQGPYAHIVTMCDDATLSDIQRFWKLWLGTADFNAQQTKRFTKNFQDGIKKVRPHMQGSFVITSMRSAGPLAPVAMKAATDQFQRFWTSGVTDDDTQTAKPIKNVNPTFAFSASGDKVAVHYGTDPVLGFHLAETLASSGCSPSDESAAIIFKMVQAARHQFNAWCKAVIGRIQHTSASSASLVVRMYAGEALAFCQALHSVGISPQPHTPSFVAPWKRSVVRLDKAAYGLHALSSAPTSFNVIETSNLLDHLGMYNLLIVTVPLLRNSPSSTLYTEALLTPGESATKGLLTHMCGDPATISLLLGVIPSTYVSHFTTRSNMSDALMSDMPGGLKTQYYERLTWKSVDHGHVAEPLWKQTVRFAPEQLAKTLFEIYLQMFSAENLSKRMGVMDLAKDEMLHQIQSSGLLHHTRRSFALFLAHVRRRVQCDWDKVVHILEGLVLEDRTLITGSNFYQELACHLHLAGFTIPWLSPSLQEIRARGDPPIFRDWSTVPQVVTVVLVVPRHAIANVQSDLTTAGTPILQCEIQAGITHNNFACISASFGKLAISGRGENKTAVITEDSAGTHGASPMVISFPILVPILIHTFDGTVRLAVRSTLSTTPLMIKLGMGLGIFKAPLTDERYVHVLAKAPTTNNSAADGVALPVSHEMSDGAVKHHPIYVETDDSNMRVRSLTSHIDITDAAEQVSLVGGCTIRTTQFSANQVVLHIEKHRRIVTFPLPVDALNAKLRVARKSKYVEIVAPMILSLDVKGERDITKYFRMTIDSGIPTLWNVHYLNLDRCPSFKLSKDPKAFNWFVPHVSHMFSSRERTARESQEVVPRTVHDTFLNVKDSLLTFFYSAAGQGTGRTFAEISLKNPDTNDVYAIILVTDLRLDLASYTIVADSWVIPGSDDIQARLRGKLSIMLSIKTDADESEAWRHLLPLFIERCRVWEHKTNCEYLAQNSAPLYPGAGSDPNKVPYCLCGMGVGTEVLRRRYGDAVAAYATRAAISPLFSVPYLEKVWITDGSSPSAEAPTQAGCRACGKMGKPLSVCSRCQKVKYCSRECQVQDWKRHKKDCT</sequence>
<dbReference type="AlphaFoldDB" id="A0A0C3E6G1"/>
<keyword evidence="7" id="KW-1185">Reference proteome</keyword>
<dbReference type="GO" id="GO:0005634">
    <property type="term" value="C:nucleus"/>
    <property type="evidence" value="ECO:0007669"/>
    <property type="project" value="TreeGrafter"/>
</dbReference>
<evidence type="ECO:0000259" key="5">
    <source>
        <dbReference type="PROSITE" id="PS50865"/>
    </source>
</evidence>
<dbReference type="PANTHER" id="PTHR10237:SF15">
    <property type="entry name" value="LD37257P"/>
    <property type="match status" value="1"/>
</dbReference>
<dbReference type="InParanoid" id="A0A0C3E6G1"/>
<dbReference type="HOGENOM" id="CLU_007974_0_1_1"/>
<evidence type="ECO:0000256" key="4">
    <source>
        <dbReference type="PROSITE-ProRule" id="PRU00134"/>
    </source>
</evidence>
<evidence type="ECO:0000313" key="7">
    <source>
        <dbReference type="Proteomes" id="UP000053989"/>
    </source>
</evidence>
<protein>
    <recommendedName>
        <fullName evidence="5">MYND-type domain-containing protein</fullName>
    </recommendedName>
</protein>
<keyword evidence="3" id="KW-0862">Zinc</keyword>
<dbReference type="SUPFAM" id="SSF144232">
    <property type="entry name" value="HIT/MYND zinc finger-like"/>
    <property type="match status" value="1"/>
</dbReference>
<name>A0A0C3E6G1_9AGAM</name>
<dbReference type="EMBL" id="KN822031">
    <property type="protein sequence ID" value="KIM64034.1"/>
    <property type="molecule type" value="Genomic_DNA"/>
</dbReference>
<evidence type="ECO:0000256" key="3">
    <source>
        <dbReference type="ARBA" id="ARBA00022833"/>
    </source>
</evidence>
<dbReference type="Pfam" id="PF01753">
    <property type="entry name" value="zf-MYND"/>
    <property type="match status" value="1"/>
</dbReference>
<dbReference type="InterPro" id="IPR002893">
    <property type="entry name" value="Znf_MYND"/>
</dbReference>
<dbReference type="PANTHER" id="PTHR10237">
    <property type="entry name" value="DEFORMED EPIDERMAL AUTOREGULATORY FACTOR 1 HOMOLOG SUPPRESSIN"/>
    <property type="match status" value="1"/>
</dbReference>
<dbReference type="PROSITE" id="PS01360">
    <property type="entry name" value="ZF_MYND_1"/>
    <property type="match status" value="1"/>
</dbReference>
<feature type="domain" description="MYND-type" evidence="5">
    <location>
        <begin position="1154"/>
        <end position="1192"/>
    </location>
</feature>
<dbReference type="Pfam" id="PF14737">
    <property type="entry name" value="DUF4470"/>
    <property type="match status" value="1"/>
</dbReference>
<dbReference type="PROSITE" id="PS50865">
    <property type="entry name" value="ZF_MYND_2"/>
    <property type="match status" value="1"/>
</dbReference>
<dbReference type="STRING" id="1036808.A0A0C3E6G1"/>
<reference evidence="6 7" key="1">
    <citation type="submission" date="2014-04" db="EMBL/GenBank/DDBJ databases">
        <authorList>
            <consortium name="DOE Joint Genome Institute"/>
            <person name="Kuo A."/>
            <person name="Kohler A."/>
            <person name="Nagy L.G."/>
            <person name="Floudas D."/>
            <person name="Copeland A."/>
            <person name="Barry K.W."/>
            <person name="Cichocki N."/>
            <person name="Veneault-Fourrey C."/>
            <person name="LaButti K."/>
            <person name="Lindquist E.A."/>
            <person name="Lipzen A."/>
            <person name="Lundell T."/>
            <person name="Morin E."/>
            <person name="Murat C."/>
            <person name="Sun H."/>
            <person name="Tunlid A."/>
            <person name="Henrissat B."/>
            <person name="Grigoriev I.V."/>
            <person name="Hibbett D.S."/>
            <person name="Martin F."/>
            <person name="Nordberg H.P."/>
            <person name="Cantor M.N."/>
            <person name="Hua S.X."/>
        </authorList>
    </citation>
    <scope>NUCLEOTIDE SEQUENCE [LARGE SCALE GENOMIC DNA]</scope>
    <source>
        <strain evidence="6 7">Foug A</strain>
    </source>
</reference>
<organism evidence="6 7">
    <name type="scientific">Scleroderma citrinum Foug A</name>
    <dbReference type="NCBI Taxonomy" id="1036808"/>
    <lineage>
        <taxon>Eukaryota</taxon>
        <taxon>Fungi</taxon>
        <taxon>Dikarya</taxon>
        <taxon>Basidiomycota</taxon>
        <taxon>Agaricomycotina</taxon>
        <taxon>Agaricomycetes</taxon>
        <taxon>Agaricomycetidae</taxon>
        <taxon>Boletales</taxon>
        <taxon>Sclerodermatineae</taxon>
        <taxon>Sclerodermataceae</taxon>
        <taxon>Scleroderma</taxon>
    </lineage>
</organism>
<keyword evidence="1" id="KW-0479">Metal-binding</keyword>
<dbReference type="InterPro" id="IPR024119">
    <property type="entry name" value="TF_DEAF-1"/>
</dbReference>
<gene>
    <name evidence="6" type="ORF">SCLCIDRAFT_1213869</name>
</gene>
<reference evidence="7" key="2">
    <citation type="submission" date="2015-01" db="EMBL/GenBank/DDBJ databases">
        <title>Evolutionary Origins and Diversification of the Mycorrhizal Mutualists.</title>
        <authorList>
            <consortium name="DOE Joint Genome Institute"/>
            <consortium name="Mycorrhizal Genomics Consortium"/>
            <person name="Kohler A."/>
            <person name="Kuo A."/>
            <person name="Nagy L.G."/>
            <person name="Floudas D."/>
            <person name="Copeland A."/>
            <person name="Barry K.W."/>
            <person name="Cichocki N."/>
            <person name="Veneault-Fourrey C."/>
            <person name="LaButti K."/>
            <person name="Lindquist E.A."/>
            <person name="Lipzen A."/>
            <person name="Lundell T."/>
            <person name="Morin E."/>
            <person name="Murat C."/>
            <person name="Riley R."/>
            <person name="Ohm R."/>
            <person name="Sun H."/>
            <person name="Tunlid A."/>
            <person name="Henrissat B."/>
            <person name="Grigoriev I.V."/>
            <person name="Hibbett D.S."/>
            <person name="Martin F."/>
        </authorList>
    </citation>
    <scope>NUCLEOTIDE SEQUENCE [LARGE SCALE GENOMIC DNA]</scope>
    <source>
        <strain evidence="7">Foug A</strain>
    </source>
</reference>